<dbReference type="OMA" id="FIEHKMA"/>
<dbReference type="InterPro" id="IPR056773">
    <property type="entry name" value="WHD_ORC2"/>
</dbReference>
<dbReference type="GO" id="GO:0005656">
    <property type="term" value="C:nuclear pre-replicative complex"/>
    <property type="evidence" value="ECO:0007669"/>
    <property type="project" value="EnsemblFungi"/>
</dbReference>
<dbReference type="GO" id="GO:0031261">
    <property type="term" value="C:DNA replication preinitiation complex"/>
    <property type="evidence" value="ECO:0007669"/>
    <property type="project" value="EnsemblFungi"/>
</dbReference>
<evidence type="ECO:0000259" key="8">
    <source>
        <dbReference type="Pfam" id="PF24882"/>
    </source>
</evidence>
<feature type="compositionally biased region" description="Basic and acidic residues" evidence="6">
    <location>
        <begin position="73"/>
        <end position="86"/>
    </location>
</feature>
<dbReference type="AlphaFoldDB" id="G8C0H3"/>
<keyword evidence="3 5" id="KW-0235">DNA replication</keyword>
<dbReference type="GO" id="GO:0005664">
    <property type="term" value="C:nuclear origin of replication recognition complex"/>
    <property type="evidence" value="ECO:0007669"/>
    <property type="project" value="UniProtKB-UniRule"/>
</dbReference>
<evidence type="ECO:0000256" key="2">
    <source>
        <dbReference type="ARBA" id="ARBA00007421"/>
    </source>
</evidence>
<dbReference type="PANTHER" id="PTHR14052:SF0">
    <property type="entry name" value="ORIGIN RECOGNITION COMPLEX SUBUNIT 2"/>
    <property type="match status" value="1"/>
</dbReference>
<feature type="region of interest" description="Disordered" evidence="6">
    <location>
        <begin position="38"/>
        <end position="86"/>
    </location>
</feature>
<feature type="region of interest" description="Disordered" evidence="6">
    <location>
        <begin position="98"/>
        <end position="167"/>
    </location>
</feature>
<dbReference type="GO" id="GO:0031509">
    <property type="term" value="P:subtelomeric heterochromatin formation"/>
    <property type="evidence" value="ECO:0007669"/>
    <property type="project" value="EnsemblFungi"/>
</dbReference>
<dbReference type="GeneID" id="11531861"/>
<dbReference type="GO" id="GO:0006267">
    <property type="term" value="P:pre-replicative complex assembly involved in nuclear cell cycle DNA replication"/>
    <property type="evidence" value="ECO:0007669"/>
    <property type="project" value="EnsemblFungi"/>
</dbReference>
<dbReference type="Pfam" id="PF24882">
    <property type="entry name" value="WHD_ORC2"/>
    <property type="match status" value="1"/>
</dbReference>
<proteinExistence type="inferred from homology"/>
<protein>
    <recommendedName>
        <fullName evidence="5">Origin recognition complex subunit 2</fullName>
    </recommendedName>
</protein>
<dbReference type="GO" id="GO:0006270">
    <property type="term" value="P:DNA replication initiation"/>
    <property type="evidence" value="ECO:0007669"/>
    <property type="project" value="EnsemblFungi"/>
</dbReference>
<dbReference type="GO" id="GO:0030466">
    <property type="term" value="P:silent mating-type cassette heterochromatin formation"/>
    <property type="evidence" value="ECO:0007669"/>
    <property type="project" value="EnsemblFungi"/>
</dbReference>
<dbReference type="RefSeq" id="XP_003688122.1">
    <property type="nucleotide sequence ID" value="XM_003688074.1"/>
</dbReference>
<evidence type="ECO:0000256" key="6">
    <source>
        <dbReference type="SAM" id="MobiDB-lite"/>
    </source>
</evidence>
<evidence type="ECO:0000313" key="9">
    <source>
        <dbReference type="EMBL" id="CCE65688.1"/>
    </source>
</evidence>
<reference evidence="9 10" key="1">
    <citation type="journal article" date="2011" name="Proc. Natl. Acad. Sci. U.S.A.">
        <title>Evolutionary erosion of yeast sex chromosomes by mating-type switching accidents.</title>
        <authorList>
            <person name="Gordon J.L."/>
            <person name="Armisen D."/>
            <person name="Proux-Wera E."/>
            <person name="Oheigeartaigh S.S."/>
            <person name="Byrne K.P."/>
            <person name="Wolfe K.H."/>
        </authorList>
    </citation>
    <scope>NUCLEOTIDE SEQUENCE [LARGE SCALE GENOMIC DNA]</scope>
    <source>
        <strain evidence="10">ATCC 24235 / CBS 4417 / NBRC 1672 / NRRL Y-8282 / UCD 70-5</strain>
    </source>
</reference>
<evidence type="ECO:0000313" key="10">
    <source>
        <dbReference type="Proteomes" id="UP000005666"/>
    </source>
</evidence>
<comment type="subcellular location">
    <subcellularLocation>
        <location evidence="1 5">Nucleus</location>
    </subcellularLocation>
</comment>
<dbReference type="GO" id="GO:0003688">
    <property type="term" value="F:DNA replication origin binding"/>
    <property type="evidence" value="ECO:0007669"/>
    <property type="project" value="UniProtKB-UniRule"/>
</dbReference>
<feature type="compositionally biased region" description="Polar residues" evidence="6">
    <location>
        <begin position="98"/>
        <end position="116"/>
    </location>
</feature>
<keyword evidence="10" id="KW-1185">Reference proteome</keyword>
<dbReference type="GO" id="GO:0003682">
    <property type="term" value="F:chromatin binding"/>
    <property type="evidence" value="ECO:0007669"/>
    <property type="project" value="EnsemblFungi"/>
</dbReference>
<comment type="subunit">
    <text evidence="5">Component of the origin recognition complex (ORC).</text>
</comment>
<evidence type="ECO:0000256" key="1">
    <source>
        <dbReference type="ARBA" id="ARBA00004123"/>
    </source>
</evidence>
<dbReference type="Proteomes" id="UP000005666">
    <property type="component" value="Chromosome 13"/>
</dbReference>
<feature type="compositionally biased region" description="Basic and acidic residues" evidence="6">
    <location>
        <begin position="134"/>
        <end position="143"/>
    </location>
</feature>
<feature type="compositionally biased region" description="Basic residues" evidence="6">
    <location>
        <begin position="38"/>
        <end position="48"/>
    </location>
</feature>
<feature type="domain" description="Origin recognition complex subunit 2 RecA-like" evidence="7">
    <location>
        <begin position="314"/>
        <end position="501"/>
    </location>
</feature>
<dbReference type="PANTHER" id="PTHR14052">
    <property type="entry name" value="ORIGIN RECOGNITION COMPLEX SUBUNIT 2"/>
    <property type="match status" value="1"/>
</dbReference>
<evidence type="ECO:0000256" key="4">
    <source>
        <dbReference type="ARBA" id="ARBA00023242"/>
    </source>
</evidence>
<dbReference type="eggNOG" id="KOG2928">
    <property type="taxonomic scope" value="Eukaryota"/>
</dbReference>
<organism evidence="9 10">
    <name type="scientific">Tetrapisispora phaffii (strain ATCC 24235 / CBS 4417 / NBRC 1672 / NRRL Y-8282 / UCD 70-5)</name>
    <name type="common">Yeast</name>
    <name type="synonym">Fabospora phaffii</name>
    <dbReference type="NCBI Taxonomy" id="1071381"/>
    <lineage>
        <taxon>Eukaryota</taxon>
        <taxon>Fungi</taxon>
        <taxon>Dikarya</taxon>
        <taxon>Ascomycota</taxon>
        <taxon>Saccharomycotina</taxon>
        <taxon>Saccharomycetes</taxon>
        <taxon>Saccharomycetales</taxon>
        <taxon>Saccharomycetaceae</taxon>
        <taxon>Tetrapisispora</taxon>
    </lineage>
</organism>
<dbReference type="InterPro" id="IPR056772">
    <property type="entry name" value="RecA-like_ORC2"/>
</dbReference>
<accession>G8C0H3</accession>
<feature type="domain" description="Origin recognition complex subunit 2 winged-helix" evidence="8">
    <location>
        <begin position="569"/>
        <end position="627"/>
    </location>
</feature>
<dbReference type="HOGENOM" id="CLU_022671_0_0_1"/>
<keyword evidence="4 5" id="KW-0539">Nucleus</keyword>
<name>G8C0H3_TETPH</name>
<comment type="function">
    <text evidence="5">Component of the origin recognition complex (ORC) that binds origins of replication. DNA-binding is ATP-dependent. ORC is required to assemble the pre-replication complex necessary to initiate DNA replication.</text>
</comment>
<dbReference type="GO" id="GO:0000781">
    <property type="term" value="C:chromosome, telomeric region"/>
    <property type="evidence" value="ECO:0007669"/>
    <property type="project" value="GOC"/>
</dbReference>
<evidence type="ECO:0000259" key="7">
    <source>
        <dbReference type="Pfam" id="PF04084"/>
    </source>
</evidence>
<dbReference type="STRING" id="1071381.G8C0H3"/>
<dbReference type="Pfam" id="PF04084">
    <property type="entry name" value="RecA-like_ORC2"/>
    <property type="match status" value="1"/>
</dbReference>
<sequence length="641" mass="73913">MSSPDSKNDIVEHVDILSSPSKLTYNVNSRPFIVTKKSNNRRQATRKRMSIEQIISPQKKSTRIDLEPVNLKSNEHEISHDDKSSSIFENEIKINEMLQSNGSKDTSDDNISTASGRRTRRKKVLSYNYDEGDDNIHNDKSSGDDESFQLNESEKVVEDEKEESSYVDEINDLDSSTINIKDENEALGVDLKQEPELKQEIRNNKKYSYISSLKKEILKNIGDDKKKMKGDLKPLQLTKNFKNTPLPDSNQYKPPMEKIIGSFFDTFEGYFDQRRSVRSRDKSKNTMANSKTVTREEFVAITSAFNNSLLKSSRNYLFKKQRNLYPQYWFEVSQGFSLLFYGIGSKHSYLEDFVFNYLSPELAYAAIANNPHKKITTGIPCIIINGYNPICNYRDVSKDITEALYPDELNRNESKYWDNHVLLKLQKMVEYYKTQPQDIKLIILVHNLDGPSTRKDTFQVMLSTLARIRQVALVASTDNINAPILWDNMKAQDFNFIYHDVTNFEPRQIESSFQDVMKLGSSDTKNTLEGAKYVLQSLTKNSKKMYKLLLETQLTNVELNNFSKSAKQGLAAIGVEFRTFLSECSNQFIAYNEVSLRSMLTEFIEHKMATITKDTRGAEKIWIPYSYVEIKKLLKEVLTDI</sequence>
<dbReference type="OrthoDB" id="346673at2759"/>
<comment type="similarity">
    <text evidence="2 5">Belongs to the ORC2 family.</text>
</comment>
<evidence type="ECO:0000256" key="5">
    <source>
        <dbReference type="RuleBase" id="RU368084"/>
    </source>
</evidence>
<dbReference type="InterPro" id="IPR007220">
    <property type="entry name" value="ORC2"/>
</dbReference>
<dbReference type="EMBL" id="HE612868">
    <property type="protein sequence ID" value="CCE65688.1"/>
    <property type="molecule type" value="Genomic_DNA"/>
</dbReference>
<dbReference type="KEGG" id="tpf:TPHA_0M01130"/>
<gene>
    <name evidence="9" type="primary">TPHA0M01130</name>
    <name evidence="9" type="ordered locus">TPHA_0M01130</name>
</gene>
<evidence type="ECO:0000256" key="3">
    <source>
        <dbReference type="ARBA" id="ARBA00022705"/>
    </source>
</evidence>